<evidence type="ECO:0000256" key="8">
    <source>
        <dbReference type="SAM" id="Phobius"/>
    </source>
</evidence>
<comment type="subcellular location">
    <subcellularLocation>
        <location evidence="1">Endoplasmic reticulum membrane</location>
        <topology evidence="1">Multi-pass membrane protein</topology>
    </subcellularLocation>
</comment>
<keyword evidence="5" id="KW-0256">Endoplasmic reticulum</keyword>
<evidence type="ECO:0000256" key="6">
    <source>
        <dbReference type="ARBA" id="ARBA00022989"/>
    </source>
</evidence>
<evidence type="ECO:0000256" key="7">
    <source>
        <dbReference type="ARBA" id="ARBA00023136"/>
    </source>
</evidence>
<keyword evidence="3" id="KW-0337">GPI-anchor biosynthesis</keyword>
<keyword evidence="6 8" id="KW-1133">Transmembrane helix</keyword>
<proteinExistence type="predicted"/>
<evidence type="ECO:0000256" key="2">
    <source>
        <dbReference type="ARBA" id="ARBA00004687"/>
    </source>
</evidence>
<feature type="transmembrane region" description="Helical" evidence="8">
    <location>
        <begin position="98"/>
        <end position="124"/>
    </location>
</feature>
<dbReference type="GO" id="GO:0005789">
    <property type="term" value="C:endoplasmic reticulum membrane"/>
    <property type="evidence" value="ECO:0007669"/>
    <property type="project" value="UniProtKB-SubCell"/>
</dbReference>
<dbReference type="EMBL" id="NWSH01000969">
    <property type="protein sequence ID" value="PCG73350.1"/>
    <property type="molecule type" value="Genomic_DNA"/>
</dbReference>
<feature type="transmembrane region" description="Helical" evidence="8">
    <location>
        <begin position="168"/>
        <end position="190"/>
    </location>
</feature>
<evidence type="ECO:0000256" key="4">
    <source>
        <dbReference type="ARBA" id="ARBA00022692"/>
    </source>
</evidence>
<evidence type="ECO:0000256" key="5">
    <source>
        <dbReference type="ARBA" id="ARBA00022824"/>
    </source>
</evidence>
<protein>
    <recommendedName>
        <fullName evidence="10">Phosphatidylinositol-glycan biosynthesis class F protein</fullName>
    </recommendedName>
</protein>
<evidence type="ECO:0008006" key="10">
    <source>
        <dbReference type="Google" id="ProtNLM"/>
    </source>
</evidence>
<reference evidence="9" key="1">
    <citation type="submission" date="2017-09" db="EMBL/GenBank/DDBJ databases">
        <title>Contemporary evolution of a Lepidopteran species, Heliothis virescens, in response to modern agricultural practices.</title>
        <authorList>
            <person name="Fritz M.L."/>
            <person name="Deyonke A.M."/>
            <person name="Papanicolaou A."/>
            <person name="Micinski S."/>
            <person name="Westbrook J."/>
            <person name="Gould F."/>
        </authorList>
    </citation>
    <scope>NUCLEOTIDE SEQUENCE [LARGE SCALE GENOMIC DNA]</scope>
    <source>
        <strain evidence="9">HvINT-</strain>
        <tissue evidence="9">Whole body</tissue>
    </source>
</reference>
<comment type="caution">
    <text evidence="9">The sequence shown here is derived from an EMBL/GenBank/DDBJ whole genome shotgun (WGS) entry which is preliminary data.</text>
</comment>
<gene>
    <name evidence="9" type="ORF">B5V51_14894</name>
</gene>
<name>A0A2A4JPL3_HELVI</name>
<feature type="transmembrane region" description="Helical" evidence="8">
    <location>
        <begin position="202"/>
        <end position="223"/>
    </location>
</feature>
<evidence type="ECO:0000313" key="9">
    <source>
        <dbReference type="EMBL" id="PCG73350.1"/>
    </source>
</evidence>
<dbReference type="InterPro" id="IPR009580">
    <property type="entry name" value="GPI_biosynthesis_protein_Pig-F"/>
</dbReference>
<dbReference type="Pfam" id="PF06699">
    <property type="entry name" value="PIG-F"/>
    <property type="match status" value="1"/>
</dbReference>
<dbReference type="UniPathway" id="UPA00196"/>
<evidence type="ECO:0000256" key="1">
    <source>
        <dbReference type="ARBA" id="ARBA00004477"/>
    </source>
</evidence>
<feature type="transmembrane region" description="Helical" evidence="8">
    <location>
        <begin position="56"/>
        <end position="77"/>
    </location>
</feature>
<organism evidence="9">
    <name type="scientific">Heliothis virescens</name>
    <name type="common">Tobacco budworm moth</name>
    <dbReference type="NCBI Taxonomy" id="7102"/>
    <lineage>
        <taxon>Eukaryota</taxon>
        <taxon>Metazoa</taxon>
        <taxon>Ecdysozoa</taxon>
        <taxon>Arthropoda</taxon>
        <taxon>Hexapoda</taxon>
        <taxon>Insecta</taxon>
        <taxon>Pterygota</taxon>
        <taxon>Neoptera</taxon>
        <taxon>Endopterygota</taxon>
        <taxon>Lepidoptera</taxon>
        <taxon>Glossata</taxon>
        <taxon>Ditrysia</taxon>
        <taxon>Noctuoidea</taxon>
        <taxon>Noctuidae</taxon>
        <taxon>Heliothinae</taxon>
        <taxon>Heliothis</taxon>
    </lineage>
</organism>
<keyword evidence="4 8" id="KW-0812">Transmembrane</keyword>
<sequence>MWEFLFVDKNKNRDMFSLQNQLELRKVTISSLITCIYLPSIITFISYRGILYSVGNGSSCFILALIFVAELLKSFYLNSSNDIHGKKNKAGKNSAGDIVRGFVFLLCVKFTFFVGIILFGAPVLECHEETLMLSSLLTLLTVFPLLLHTGVESSMQLLFGVRNYGKDTIIEMLVSNALMTVCGAWVGAVVIPLDWNTPWQKWPIPCYLGAVGGFLLSNVLTVLKVTLMSASNKYPILNILVQILNGFQISK</sequence>
<feature type="transmembrane region" description="Helical" evidence="8">
    <location>
        <begin position="130"/>
        <end position="147"/>
    </location>
</feature>
<dbReference type="AlphaFoldDB" id="A0A2A4JPL3"/>
<comment type="pathway">
    <text evidence="2">Glycolipid biosynthesis; glycosylphosphatidylinositol-anchor biosynthesis.</text>
</comment>
<evidence type="ECO:0000256" key="3">
    <source>
        <dbReference type="ARBA" id="ARBA00022502"/>
    </source>
</evidence>
<keyword evidence="7 8" id="KW-0472">Membrane</keyword>
<feature type="transmembrane region" description="Helical" evidence="8">
    <location>
        <begin position="27"/>
        <end position="50"/>
    </location>
</feature>
<dbReference type="GO" id="GO:0006506">
    <property type="term" value="P:GPI anchor biosynthetic process"/>
    <property type="evidence" value="ECO:0007669"/>
    <property type="project" value="UniProtKB-UniPathway"/>
</dbReference>
<accession>A0A2A4JPL3</accession>
<dbReference type="STRING" id="7102.A0A2A4JPL3"/>